<dbReference type="PANTHER" id="PTHR45712:SF22">
    <property type="entry name" value="INSULIN-LIKE GROWTH FACTOR-BINDING PROTEIN COMPLEX ACID LABILE SUBUNIT"/>
    <property type="match status" value="1"/>
</dbReference>
<protein>
    <submittedName>
        <fullName evidence="6">Leucine-rich repeats and immunoglobulin-like</fullName>
    </submittedName>
</protein>
<proteinExistence type="predicted"/>
<dbReference type="SMART" id="SM00082">
    <property type="entry name" value="LRRCT"/>
    <property type="match status" value="1"/>
</dbReference>
<evidence type="ECO:0000313" key="6">
    <source>
        <dbReference type="EMBL" id="KAF8794512.1"/>
    </source>
</evidence>
<dbReference type="SUPFAM" id="SSF52058">
    <property type="entry name" value="L domain-like"/>
    <property type="match status" value="1"/>
</dbReference>
<keyword evidence="4" id="KW-0812">Transmembrane</keyword>
<evidence type="ECO:0000256" key="4">
    <source>
        <dbReference type="SAM" id="Phobius"/>
    </source>
</evidence>
<feature type="transmembrane region" description="Helical" evidence="4">
    <location>
        <begin position="20"/>
        <end position="39"/>
    </location>
</feature>
<dbReference type="InterPro" id="IPR050333">
    <property type="entry name" value="SLRP"/>
</dbReference>
<feature type="domain" description="LRRCT" evidence="5">
    <location>
        <begin position="375"/>
        <end position="431"/>
    </location>
</feature>
<dbReference type="Proteomes" id="UP000807504">
    <property type="component" value="Unassembled WGS sequence"/>
</dbReference>
<dbReference type="InterPro" id="IPR003591">
    <property type="entry name" value="Leu-rich_rpt_typical-subtyp"/>
</dbReference>
<sequence length="821" mass="90781">MDISKQRPKGISSTNISTKILLLLIITPMLLSASNTFYIEEIECQCSGTSAVCRGTSEDEDEIQRLLSTLLQNCSSINDLLDLTLNIEKIETLPNKSFISFKLQNLTLGYGLETLFQDSFDGLQSSLINLNLSHNDIEFYGSPFSMLQNLKELNLDFNNLREQDFSTFGNINKLEVLSIAGNHLSSLRTNFLENMTAIQSLILDQNKNITSFSKINIVSSTLINLSAKNCAIEGSLENDSLSGIANLKHADFSSNKLIRVNAFALDKLHYLEALNLSYNKIETLKDYSFASLHNLIALDLKGNEIKEIEVFSFVNLTKLRILNLADNKLEVIMEKYTSDLYSLEKINLENNEIHIVMPGSFSTCRQLKELLLRGNAFHCDLCDLMYIVGFLTNDTLFKKEDADAITCAAPDEMKGIPLTKVPPESLDEICEPDESTSEMSTTIIPTTEKTITDYTQTTDNSFAHTDDLFSIDVSTLSGETDTSSVTPIITPESTSEVTDSTYETTRLSIISSTAQTPFLTVPGSTEISTEVTTLITESTTGIKEITVSSTSYDIIDVTSELSSKIEKSETSSATDIILPSMPQTTIAKASEITENTSTLTDITSESEMEKNTTTEIIMLAISESNTAGNVGTSAQSTSASTILPTTEITKETTFPNTIEMTTSINKLTSILLPETEGTTISVTVTSTNIATESPLASSGKTDLYEEETSQINTVSTQTDFTSTDMVVYNESTKVFTTALPTKKTSESQMIRIIDSSVSDDKICVKWDMKWKILSKQWIIKELKCNVEIQHSKGKHRRARNFSHTHIKTITTLEEIDMIKST</sequence>
<reference evidence="6" key="2">
    <citation type="submission" date="2020-06" db="EMBL/GenBank/DDBJ databases">
        <authorList>
            <person name="Sheffer M."/>
        </authorList>
    </citation>
    <scope>NUCLEOTIDE SEQUENCE</scope>
</reference>
<keyword evidence="2" id="KW-0732">Signal</keyword>
<reference evidence="6" key="1">
    <citation type="journal article" date="2020" name="bioRxiv">
        <title>Chromosome-level reference genome of the European wasp spider Argiope bruennichi: a resource for studies on range expansion and evolutionary adaptation.</title>
        <authorList>
            <person name="Sheffer M.M."/>
            <person name="Hoppe A."/>
            <person name="Krehenwinkel H."/>
            <person name="Uhl G."/>
            <person name="Kuss A.W."/>
            <person name="Jensen L."/>
            <person name="Jensen C."/>
            <person name="Gillespie R.G."/>
            <person name="Hoff K.J."/>
            <person name="Prost S."/>
        </authorList>
    </citation>
    <scope>NUCLEOTIDE SEQUENCE</scope>
</reference>
<keyword evidence="4" id="KW-0472">Membrane</keyword>
<gene>
    <name evidence="6" type="ORF">HNY73_002487</name>
</gene>
<dbReference type="InterPro" id="IPR001611">
    <property type="entry name" value="Leu-rich_rpt"/>
</dbReference>
<dbReference type="EMBL" id="JABXBU010000002">
    <property type="protein sequence ID" value="KAF8794512.1"/>
    <property type="molecule type" value="Genomic_DNA"/>
</dbReference>
<keyword evidence="4" id="KW-1133">Transmembrane helix</keyword>
<dbReference type="InterPro" id="IPR000483">
    <property type="entry name" value="Cys-rich_flank_reg_C"/>
</dbReference>
<evidence type="ECO:0000256" key="3">
    <source>
        <dbReference type="ARBA" id="ARBA00022737"/>
    </source>
</evidence>
<dbReference type="Gene3D" id="3.80.10.10">
    <property type="entry name" value="Ribonuclease Inhibitor"/>
    <property type="match status" value="2"/>
</dbReference>
<evidence type="ECO:0000313" key="7">
    <source>
        <dbReference type="Proteomes" id="UP000807504"/>
    </source>
</evidence>
<keyword evidence="7" id="KW-1185">Reference proteome</keyword>
<dbReference type="InterPro" id="IPR032675">
    <property type="entry name" value="LRR_dom_sf"/>
</dbReference>
<dbReference type="SMART" id="SM00369">
    <property type="entry name" value="LRR_TYP"/>
    <property type="match status" value="6"/>
</dbReference>
<dbReference type="Pfam" id="PF13855">
    <property type="entry name" value="LRR_8"/>
    <property type="match status" value="2"/>
</dbReference>
<organism evidence="6 7">
    <name type="scientific">Argiope bruennichi</name>
    <name type="common">Wasp spider</name>
    <name type="synonym">Aranea bruennichi</name>
    <dbReference type="NCBI Taxonomy" id="94029"/>
    <lineage>
        <taxon>Eukaryota</taxon>
        <taxon>Metazoa</taxon>
        <taxon>Ecdysozoa</taxon>
        <taxon>Arthropoda</taxon>
        <taxon>Chelicerata</taxon>
        <taxon>Arachnida</taxon>
        <taxon>Araneae</taxon>
        <taxon>Araneomorphae</taxon>
        <taxon>Entelegynae</taxon>
        <taxon>Araneoidea</taxon>
        <taxon>Araneidae</taxon>
        <taxon>Argiope</taxon>
    </lineage>
</organism>
<evidence type="ECO:0000259" key="5">
    <source>
        <dbReference type="SMART" id="SM00082"/>
    </source>
</evidence>
<dbReference type="PANTHER" id="PTHR45712">
    <property type="entry name" value="AGAP008170-PA"/>
    <property type="match status" value="1"/>
</dbReference>
<evidence type="ECO:0000256" key="2">
    <source>
        <dbReference type="ARBA" id="ARBA00022729"/>
    </source>
</evidence>
<dbReference type="AlphaFoldDB" id="A0A8T0FUY9"/>
<accession>A0A8T0FUY9</accession>
<keyword evidence="1" id="KW-0433">Leucine-rich repeat</keyword>
<evidence type="ECO:0000256" key="1">
    <source>
        <dbReference type="ARBA" id="ARBA00022614"/>
    </source>
</evidence>
<name>A0A8T0FUY9_ARGBR</name>
<keyword evidence="3" id="KW-0677">Repeat</keyword>
<dbReference type="PROSITE" id="PS51450">
    <property type="entry name" value="LRR"/>
    <property type="match status" value="2"/>
</dbReference>
<comment type="caution">
    <text evidence="6">The sequence shown here is derived from an EMBL/GenBank/DDBJ whole genome shotgun (WGS) entry which is preliminary data.</text>
</comment>